<evidence type="ECO:0000313" key="2">
    <source>
        <dbReference type="EMBL" id="CAD7078741.1"/>
    </source>
</evidence>
<gene>
    <name evidence="2" type="ORF">HERILL_LOCUS1994</name>
</gene>
<organism evidence="2 3">
    <name type="scientific">Hermetia illucens</name>
    <name type="common">Black soldier fly</name>
    <dbReference type="NCBI Taxonomy" id="343691"/>
    <lineage>
        <taxon>Eukaryota</taxon>
        <taxon>Metazoa</taxon>
        <taxon>Ecdysozoa</taxon>
        <taxon>Arthropoda</taxon>
        <taxon>Hexapoda</taxon>
        <taxon>Insecta</taxon>
        <taxon>Pterygota</taxon>
        <taxon>Neoptera</taxon>
        <taxon>Endopterygota</taxon>
        <taxon>Diptera</taxon>
        <taxon>Brachycera</taxon>
        <taxon>Stratiomyomorpha</taxon>
        <taxon>Stratiomyidae</taxon>
        <taxon>Hermetiinae</taxon>
        <taxon>Hermetia</taxon>
    </lineage>
</organism>
<feature type="chain" id="PRO_5031503354" description="Secreted protein" evidence="1">
    <location>
        <begin position="22"/>
        <end position="76"/>
    </location>
</feature>
<proteinExistence type="predicted"/>
<evidence type="ECO:0000256" key="1">
    <source>
        <dbReference type="SAM" id="SignalP"/>
    </source>
</evidence>
<protein>
    <recommendedName>
        <fullName evidence="4">Secreted protein</fullName>
    </recommendedName>
</protein>
<feature type="signal peptide" evidence="1">
    <location>
        <begin position="1"/>
        <end position="21"/>
    </location>
</feature>
<dbReference type="InParanoid" id="A0A7R8YMK8"/>
<dbReference type="AlphaFoldDB" id="A0A7R8YMK8"/>
<name>A0A7R8YMK8_HERIL</name>
<keyword evidence="3" id="KW-1185">Reference proteome</keyword>
<dbReference type="EMBL" id="LR899009">
    <property type="protein sequence ID" value="CAD7078741.1"/>
    <property type="molecule type" value="Genomic_DNA"/>
</dbReference>
<dbReference type="Proteomes" id="UP000594454">
    <property type="component" value="Chromosome 1"/>
</dbReference>
<keyword evidence="1" id="KW-0732">Signal</keyword>
<evidence type="ECO:0008006" key="4">
    <source>
        <dbReference type="Google" id="ProtNLM"/>
    </source>
</evidence>
<sequence>MFLQYLPVCKLMCFLWGPIFAAPPLALNHIHEAQYSSIKNLRSKCISSTKAKSNSLLTLCRKIQSCTTRGLNHTRE</sequence>
<accession>A0A7R8YMK8</accession>
<evidence type="ECO:0000313" key="3">
    <source>
        <dbReference type="Proteomes" id="UP000594454"/>
    </source>
</evidence>
<reference evidence="2 3" key="1">
    <citation type="submission" date="2020-11" db="EMBL/GenBank/DDBJ databases">
        <authorList>
            <person name="Wallbank WR R."/>
            <person name="Pardo Diaz C."/>
            <person name="Kozak K."/>
            <person name="Martin S."/>
            <person name="Jiggins C."/>
            <person name="Moest M."/>
            <person name="Warren A I."/>
            <person name="Generalovic N T."/>
            <person name="Byers J.R.P. K."/>
            <person name="Montejo-Kovacevich G."/>
            <person name="Yen C E."/>
        </authorList>
    </citation>
    <scope>NUCLEOTIDE SEQUENCE [LARGE SCALE GENOMIC DNA]</scope>
</reference>